<name>A0ABS1YD92_9ACTN</name>
<comment type="caution">
    <text evidence="3">The sequence shown here is derived from an EMBL/GenBank/DDBJ whole genome shotgun (WGS) entry which is preliminary data.</text>
</comment>
<dbReference type="InterPro" id="IPR036938">
    <property type="entry name" value="PAP2/HPO_sf"/>
</dbReference>
<dbReference type="Proteomes" id="UP000622245">
    <property type="component" value="Unassembled WGS sequence"/>
</dbReference>
<keyword evidence="1" id="KW-1133">Transmembrane helix</keyword>
<evidence type="ECO:0000259" key="2">
    <source>
        <dbReference type="Pfam" id="PF01569"/>
    </source>
</evidence>
<keyword evidence="1" id="KW-0472">Membrane</keyword>
<accession>A0ABS1YD92</accession>
<proteinExistence type="predicted"/>
<sequence>MAAALATAIVLLVPRMTVVAVPLAALAALSRVVVGVHYPHDVLGGTALGVAITAAVAAGAASPMSRLAVHVRERLR</sequence>
<dbReference type="Pfam" id="PF01569">
    <property type="entry name" value="PAP2"/>
    <property type="match status" value="1"/>
</dbReference>
<evidence type="ECO:0000256" key="1">
    <source>
        <dbReference type="SAM" id="Phobius"/>
    </source>
</evidence>
<evidence type="ECO:0000313" key="4">
    <source>
        <dbReference type="Proteomes" id="UP000622245"/>
    </source>
</evidence>
<dbReference type="EMBL" id="JAEVHL010000018">
    <property type="protein sequence ID" value="MBM0275176.1"/>
    <property type="molecule type" value="Genomic_DNA"/>
</dbReference>
<feature type="domain" description="Phosphatidic acid phosphatase type 2/haloperoxidase" evidence="2">
    <location>
        <begin position="2"/>
        <end position="57"/>
    </location>
</feature>
<evidence type="ECO:0000313" key="3">
    <source>
        <dbReference type="EMBL" id="MBM0275176.1"/>
    </source>
</evidence>
<dbReference type="RefSeq" id="WP_203147575.1">
    <property type="nucleotide sequence ID" value="NZ_JAEVHL010000018.1"/>
</dbReference>
<dbReference type="InterPro" id="IPR000326">
    <property type="entry name" value="PAP2/HPO"/>
</dbReference>
<keyword evidence="4" id="KW-1185">Reference proteome</keyword>
<keyword evidence="1" id="KW-0812">Transmembrane</keyword>
<organism evidence="3 4">
    <name type="scientific">Micromonospora tarensis</name>
    <dbReference type="NCBI Taxonomy" id="2806100"/>
    <lineage>
        <taxon>Bacteria</taxon>
        <taxon>Bacillati</taxon>
        <taxon>Actinomycetota</taxon>
        <taxon>Actinomycetes</taxon>
        <taxon>Micromonosporales</taxon>
        <taxon>Micromonosporaceae</taxon>
        <taxon>Micromonospora</taxon>
    </lineage>
</organism>
<reference evidence="3 4" key="1">
    <citation type="submission" date="2021-01" db="EMBL/GenBank/DDBJ databases">
        <title>Draft genome sequence of Micromonospora sp. strain STR1s_6.</title>
        <authorList>
            <person name="Karlyshev A."/>
            <person name="Jawad R."/>
        </authorList>
    </citation>
    <scope>NUCLEOTIDE SEQUENCE [LARGE SCALE GENOMIC DNA]</scope>
    <source>
        <strain evidence="3 4">STR1S-6</strain>
    </source>
</reference>
<dbReference type="Gene3D" id="1.20.144.10">
    <property type="entry name" value="Phosphatidic acid phosphatase type 2/haloperoxidase"/>
    <property type="match status" value="1"/>
</dbReference>
<dbReference type="SUPFAM" id="SSF48317">
    <property type="entry name" value="Acid phosphatase/Vanadium-dependent haloperoxidase"/>
    <property type="match status" value="1"/>
</dbReference>
<protein>
    <submittedName>
        <fullName evidence="3">Phosphatase PAP2 family protein</fullName>
    </submittedName>
</protein>
<feature type="transmembrane region" description="Helical" evidence="1">
    <location>
        <begin position="46"/>
        <end position="69"/>
    </location>
</feature>
<gene>
    <name evidence="3" type="ORF">JM949_06760</name>
</gene>